<protein>
    <submittedName>
        <fullName evidence="2">Uncharacterized protein</fullName>
    </submittedName>
</protein>
<gene>
    <name evidence="2" type="ORF">D9756_002886</name>
</gene>
<evidence type="ECO:0000256" key="1">
    <source>
        <dbReference type="SAM" id="MobiDB-lite"/>
    </source>
</evidence>
<dbReference type="AlphaFoldDB" id="A0A8H5G6C0"/>
<feature type="region of interest" description="Disordered" evidence="1">
    <location>
        <begin position="75"/>
        <end position="100"/>
    </location>
</feature>
<feature type="compositionally biased region" description="Low complexity" evidence="1">
    <location>
        <begin position="85"/>
        <end position="100"/>
    </location>
</feature>
<organism evidence="2 3">
    <name type="scientific">Leucocoprinus leucothites</name>
    <dbReference type="NCBI Taxonomy" id="201217"/>
    <lineage>
        <taxon>Eukaryota</taxon>
        <taxon>Fungi</taxon>
        <taxon>Dikarya</taxon>
        <taxon>Basidiomycota</taxon>
        <taxon>Agaricomycotina</taxon>
        <taxon>Agaricomycetes</taxon>
        <taxon>Agaricomycetidae</taxon>
        <taxon>Agaricales</taxon>
        <taxon>Agaricineae</taxon>
        <taxon>Agaricaceae</taxon>
        <taxon>Leucocoprinus</taxon>
    </lineage>
</organism>
<evidence type="ECO:0000313" key="3">
    <source>
        <dbReference type="Proteomes" id="UP000559027"/>
    </source>
</evidence>
<comment type="caution">
    <text evidence="2">The sequence shown here is derived from an EMBL/GenBank/DDBJ whole genome shotgun (WGS) entry which is preliminary data.</text>
</comment>
<dbReference type="Proteomes" id="UP000559027">
    <property type="component" value="Unassembled WGS sequence"/>
</dbReference>
<name>A0A8H5G6C0_9AGAR</name>
<proteinExistence type="predicted"/>
<feature type="region of interest" description="Disordered" evidence="1">
    <location>
        <begin position="368"/>
        <end position="388"/>
    </location>
</feature>
<feature type="region of interest" description="Disordered" evidence="1">
    <location>
        <begin position="1"/>
        <end position="30"/>
    </location>
</feature>
<reference evidence="2 3" key="1">
    <citation type="journal article" date="2020" name="ISME J.">
        <title>Uncovering the hidden diversity of litter-decomposition mechanisms in mushroom-forming fungi.</title>
        <authorList>
            <person name="Floudas D."/>
            <person name="Bentzer J."/>
            <person name="Ahren D."/>
            <person name="Johansson T."/>
            <person name="Persson P."/>
            <person name="Tunlid A."/>
        </authorList>
    </citation>
    <scope>NUCLEOTIDE SEQUENCE [LARGE SCALE GENOMIC DNA]</scope>
    <source>
        <strain evidence="2 3">CBS 146.42</strain>
    </source>
</reference>
<dbReference type="EMBL" id="JAACJO010000004">
    <property type="protein sequence ID" value="KAF5359204.1"/>
    <property type="molecule type" value="Genomic_DNA"/>
</dbReference>
<feature type="compositionally biased region" description="Polar residues" evidence="1">
    <location>
        <begin position="368"/>
        <end position="380"/>
    </location>
</feature>
<evidence type="ECO:0000313" key="2">
    <source>
        <dbReference type="EMBL" id="KAF5359204.1"/>
    </source>
</evidence>
<sequence length="460" mass="50255">MSAVPSPVFKDQHTQSPAERSPAPNMSDDEVMTIQPGSVPFDEDISDTATIFEAFKDVSLDLTLSFSTQNSPIASSAELPLSDQNSPPSIRIPSSSNSVEVSPSAHQLSRTMSFTSQLTPLSPLMKTKKKFKSTKFSSDKSSILHRSWPAIKYVGRGTPVDKNRRKEWGGLSAENVGEDGLLFSDVRATSLDSRSPRLSTSSDWDFLNAGISTVGSPHSGGRSISVHHPVEEEGEDDDEENRILPLPKIDIKLESETQDWASVMETALSSAEKGREEVVQSVHKAKVFDLEESIAEEPPKPESLEQEPELPPEEIEKLQSELQFDLNIDKALDLGFTPAVDGGTLFTLAAITDSDNSDLTVRRTATISTHSRYSTPSQGPSDDRPAAGLGAQELTTHMEDARHPTTRALSGVRSTTNIKADVNVDMSRSPKIDTGLPWWRKALGKLKRVQSLLQPHRSTC</sequence>
<feature type="region of interest" description="Disordered" evidence="1">
    <location>
        <begin position="217"/>
        <end position="239"/>
    </location>
</feature>
<keyword evidence="3" id="KW-1185">Reference proteome</keyword>
<dbReference type="OrthoDB" id="2919784at2759"/>
<accession>A0A8H5G6C0</accession>